<evidence type="ECO:0008006" key="5">
    <source>
        <dbReference type="Google" id="ProtNLM"/>
    </source>
</evidence>
<dbReference type="Gene3D" id="2.30.30.110">
    <property type="match status" value="1"/>
</dbReference>
<accession>A0ABN2HTA6</accession>
<comment type="similarity">
    <text evidence="1">Belongs to the PemK/MazF family.</text>
</comment>
<name>A0ABN2HTA6_9ACTN</name>
<dbReference type="InterPro" id="IPR011067">
    <property type="entry name" value="Plasmid_toxin/cell-grow_inhib"/>
</dbReference>
<gene>
    <name evidence="3" type="ORF">GCM10009830_46150</name>
</gene>
<dbReference type="InterPro" id="IPR003477">
    <property type="entry name" value="PemK-like"/>
</dbReference>
<dbReference type="Pfam" id="PF02452">
    <property type="entry name" value="PemK_toxin"/>
    <property type="match status" value="1"/>
</dbReference>
<sequence length="106" mass="11620">MIFRGAIYEVKPAKDATGHEHKGKRYGVVIQSDAFASSTVTLALTSTSAHHTIYRPAIEFLGAKSRVLTDQIYSVDHGRLGDFMGALDFDEIEVLNRALLLKLGLS</sequence>
<keyword evidence="2" id="KW-1277">Toxin-antitoxin system</keyword>
<evidence type="ECO:0000256" key="1">
    <source>
        <dbReference type="ARBA" id="ARBA00007521"/>
    </source>
</evidence>
<evidence type="ECO:0000256" key="2">
    <source>
        <dbReference type="ARBA" id="ARBA00022649"/>
    </source>
</evidence>
<comment type="caution">
    <text evidence="3">The sequence shown here is derived from an EMBL/GenBank/DDBJ whole genome shotgun (WGS) entry which is preliminary data.</text>
</comment>
<reference evidence="3 4" key="1">
    <citation type="journal article" date="2019" name="Int. J. Syst. Evol. Microbiol.">
        <title>The Global Catalogue of Microorganisms (GCM) 10K type strain sequencing project: providing services to taxonomists for standard genome sequencing and annotation.</title>
        <authorList>
            <consortium name="The Broad Institute Genomics Platform"/>
            <consortium name="The Broad Institute Genome Sequencing Center for Infectious Disease"/>
            <person name="Wu L."/>
            <person name="Ma J."/>
        </authorList>
    </citation>
    <scope>NUCLEOTIDE SEQUENCE [LARGE SCALE GENOMIC DNA]</scope>
    <source>
        <strain evidence="3 4">JCM 16001</strain>
    </source>
</reference>
<protein>
    <recommendedName>
        <fullName evidence="5">Type II toxin-antitoxin system PemK/MazF family toxin</fullName>
    </recommendedName>
</protein>
<keyword evidence="4" id="KW-1185">Reference proteome</keyword>
<evidence type="ECO:0000313" key="4">
    <source>
        <dbReference type="Proteomes" id="UP001499851"/>
    </source>
</evidence>
<evidence type="ECO:0000313" key="3">
    <source>
        <dbReference type="EMBL" id="GAA1693148.1"/>
    </source>
</evidence>
<dbReference type="Proteomes" id="UP001499851">
    <property type="component" value="Unassembled WGS sequence"/>
</dbReference>
<proteinExistence type="inferred from homology"/>
<dbReference type="SUPFAM" id="SSF50118">
    <property type="entry name" value="Cell growth inhibitor/plasmid maintenance toxic component"/>
    <property type="match status" value="1"/>
</dbReference>
<dbReference type="EMBL" id="BAAAQF010000027">
    <property type="protein sequence ID" value="GAA1693148.1"/>
    <property type="molecule type" value="Genomic_DNA"/>
</dbReference>
<dbReference type="RefSeq" id="WP_344491840.1">
    <property type="nucleotide sequence ID" value="NZ_BAAAQF010000027.1"/>
</dbReference>
<organism evidence="3 4">
    <name type="scientific">Glycomyces endophyticus</name>
    <dbReference type="NCBI Taxonomy" id="480996"/>
    <lineage>
        <taxon>Bacteria</taxon>
        <taxon>Bacillati</taxon>
        <taxon>Actinomycetota</taxon>
        <taxon>Actinomycetes</taxon>
        <taxon>Glycomycetales</taxon>
        <taxon>Glycomycetaceae</taxon>
        <taxon>Glycomyces</taxon>
    </lineage>
</organism>